<feature type="region of interest" description="Disordered" evidence="1">
    <location>
        <begin position="42"/>
        <end position="120"/>
    </location>
</feature>
<organism evidence="2 3">
    <name type="scientific">Perkinsus chesapeaki</name>
    <name type="common">Clam parasite</name>
    <name type="synonym">Perkinsus andrewsi</name>
    <dbReference type="NCBI Taxonomy" id="330153"/>
    <lineage>
        <taxon>Eukaryota</taxon>
        <taxon>Sar</taxon>
        <taxon>Alveolata</taxon>
        <taxon>Perkinsozoa</taxon>
        <taxon>Perkinsea</taxon>
        <taxon>Perkinsida</taxon>
        <taxon>Perkinsidae</taxon>
        <taxon>Perkinsus</taxon>
    </lineage>
</organism>
<feature type="compositionally biased region" description="Low complexity" evidence="1">
    <location>
        <begin position="256"/>
        <end position="274"/>
    </location>
</feature>
<sequence>MGSATDDDLIEFDTMVSAYSLPLVYQQRFRRIEERLHRLTDALREQRRSTPSCSPSGSPQRMARNRSVVNLSPNDAPRTQPKSIYHRSCVPPPPLHSPKTNVSSYSGKYRSPTPSRKLPECHVDLSPYLRQAAATPEKKSLVDAPHEHRVSVESERILADLHAMDERIATIEREVKGSLKRQTPPSSLAETHNTQAAASQVERKVPVNYSGAPASLPPSRLPPGRIQLSSSVSTCGEMRRSPRLAESRPPSWRDLAATSAKHSTPSATSSHSPSEPVLLAPQLDNSQRRPGRIGKIGKSVQ</sequence>
<evidence type="ECO:0000313" key="3">
    <source>
        <dbReference type="Proteomes" id="UP000591131"/>
    </source>
</evidence>
<dbReference type="OrthoDB" id="10456462at2759"/>
<evidence type="ECO:0000256" key="1">
    <source>
        <dbReference type="SAM" id="MobiDB-lite"/>
    </source>
</evidence>
<feature type="compositionally biased region" description="Polar residues" evidence="1">
    <location>
        <begin position="49"/>
        <end position="59"/>
    </location>
</feature>
<dbReference type="Proteomes" id="UP000591131">
    <property type="component" value="Unassembled WGS sequence"/>
</dbReference>
<name>A0A7J6N122_PERCH</name>
<evidence type="ECO:0000313" key="2">
    <source>
        <dbReference type="EMBL" id="KAF4677426.1"/>
    </source>
</evidence>
<feature type="compositionally biased region" description="Basic and acidic residues" evidence="1">
    <location>
        <begin position="237"/>
        <end position="246"/>
    </location>
</feature>
<accession>A0A7J6N122</accession>
<keyword evidence="3" id="KW-1185">Reference proteome</keyword>
<proteinExistence type="predicted"/>
<dbReference type="EMBL" id="JAAPAO010000014">
    <property type="protein sequence ID" value="KAF4677426.1"/>
    <property type="molecule type" value="Genomic_DNA"/>
</dbReference>
<dbReference type="AlphaFoldDB" id="A0A7J6N122"/>
<reference evidence="2 3" key="1">
    <citation type="submission" date="2020-04" db="EMBL/GenBank/DDBJ databases">
        <title>Perkinsus chesapeaki whole genome sequence.</title>
        <authorList>
            <person name="Bogema D.R."/>
        </authorList>
    </citation>
    <scope>NUCLEOTIDE SEQUENCE [LARGE SCALE GENOMIC DNA]</scope>
    <source>
        <strain evidence="2">ATCC PRA-425</strain>
    </source>
</reference>
<feature type="compositionally biased region" description="Polar residues" evidence="1">
    <location>
        <begin position="180"/>
        <end position="198"/>
    </location>
</feature>
<comment type="caution">
    <text evidence="2">The sequence shown here is derived from an EMBL/GenBank/DDBJ whole genome shotgun (WGS) entry which is preliminary data.</text>
</comment>
<protein>
    <submittedName>
        <fullName evidence="2">Uncharacterized protein</fullName>
    </submittedName>
</protein>
<feature type="region of interest" description="Disordered" evidence="1">
    <location>
        <begin position="176"/>
        <end position="301"/>
    </location>
</feature>
<gene>
    <name evidence="2" type="ORF">FOL47_001638</name>
</gene>